<proteinExistence type="predicted"/>
<gene>
    <name evidence="1" type="ORF">DXC78_09285</name>
</gene>
<evidence type="ECO:0000313" key="1">
    <source>
        <dbReference type="EMBL" id="RGD74820.1"/>
    </source>
</evidence>
<protein>
    <submittedName>
        <fullName evidence="1">Uncharacterized protein</fullName>
    </submittedName>
</protein>
<dbReference type="EMBL" id="QUSK01000021">
    <property type="protein sequence ID" value="RGD74820.1"/>
    <property type="molecule type" value="Genomic_DNA"/>
</dbReference>
<dbReference type="RefSeq" id="WP_117446764.1">
    <property type="nucleotide sequence ID" value="NZ_JBFBOW010000001.1"/>
</dbReference>
<dbReference type="Proteomes" id="UP000260721">
    <property type="component" value="Unassembled WGS sequence"/>
</dbReference>
<sequence length="104" mass="11919">MIEELEKVLKVELKGKQRDYVIKVLANVIAQFISMQRGYESFHMDQEKFAQTLLMIQGESFLGDNKISLKKQESLNEASHLISICGKVFADKAVIEKVLKENMN</sequence>
<name>A0A3E3DZV1_9FIRM</name>
<organism evidence="1 2">
    <name type="scientific">Faecalicoccus pleomorphus</name>
    <dbReference type="NCBI Taxonomy" id="1323"/>
    <lineage>
        <taxon>Bacteria</taxon>
        <taxon>Bacillati</taxon>
        <taxon>Bacillota</taxon>
        <taxon>Erysipelotrichia</taxon>
        <taxon>Erysipelotrichales</taxon>
        <taxon>Erysipelotrichaceae</taxon>
        <taxon>Faecalicoccus</taxon>
    </lineage>
</organism>
<comment type="caution">
    <text evidence="1">The sequence shown here is derived from an EMBL/GenBank/DDBJ whole genome shotgun (WGS) entry which is preliminary data.</text>
</comment>
<evidence type="ECO:0000313" key="2">
    <source>
        <dbReference type="Proteomes" id="UP000260721"/>
    </source>
</evidence>
<reference evidence="1 2" key="1">
    <citation type="submission" date="2018-08" db="EMBL/GenBank/DDBJ databases">
        <title>A genome reference for cultivated species of the human gut microbiota.</title>
        <authorList>
            <person name="Zou Y."/>
            <person name="Xue W."/>
            <person name="Luo G."/>
        </authorList>
    </citation>
    <scope>NUCLEOTIDE SEQUENCE [LARGE SCALE GENOMIC DNA]</scope>
    <source>
        <strain evidence="1 2">TF08-11</strain>
    </source>
</reference>
<accession>A0A3E3DZV1</accession>
<dbReference type="AlphaFoldDB" id="A0A3E3DZV1"/>